<dbReference type="EMBL" id="JAQZSM010000018">
    <property type="protein sequence ID" value="MDD7972700.1"/>
    <property type="molecule type" value="Genomic_DNA"/>
</dbReference>
<dbReference type="RefSeq" id="WP_274353377.1">
    <property type="nucleotide sequence ID" value="NZ_JAQZSM010000018.1"/>
</dbReference>
<keyword evidence="1" id="KW-0812">Transmembrane</keyword>
<evidence type="ECO:0000313" key="3">
    <source>
        <dbReference type="EMBL" id="MDD7972700.1"/>
    </source>
</evidence>
<name>A0ABT5TC56_9RHOB</name>
<feature type="transmembrane region" description="Helical" evidence="1">
    <location>
        <begin position="139"/>
        <end position="158"/>
    </location>
</feature>
<gene>
    <name evidence="3" type="ORF">PUT78_16500</name>
</gene>
<keyword evidence="1" id="KW-0472">Membrane</keyword>
<evidence type="ECO:0000256" key="1">
    <source>
        <dbReference type="SAM" id="Phobius"/>
    </source>
</evidence>
<feature type="domain" description="DUF1468" evidence="2">
    <location>
        <begin position="8"/>
        <end position="150"/>
    </location>
</feature>
<evidence type="ECO:0000259" key="2">
    <source>
        <dbReference type="Pfam" id="PF07331"/>
    </source>
</evidence>
<feature type="transmembrane region" description="Helical" evidence="1">
    <location>
        <begin position="7"/>
        <end position="27"/>
    </location>
</feature>
<feature type="transmembrane region" description="Helical" evidence="1">
    <location>
        <begin position="78"/>
        <end position="102"/>
    </location>
</feature>
<reference evidence="3" key="1">
    <citation type="submission" date="2023-02" db="EMBL/GenBank/DDBJ databases">
        <title>Description of Roseinatronobacter alkalisoli sp. nov., an alkaliphilic bacerium isolated from soda soil.</title>
        <authorList>
            <person name="Wei W."/>
        </authorList>
    </citation>
    <scope>NUCLEOTIDE SEQUENCE</scope>
    <source>
        <strain evidence="3">HJB301</strain>
    </source>
</reference>
<proteinExistence type="predicted"/>
<evidence type="ECO:0000313" key="4">
    <source>
        <dbReference type="Proteomes" id="UP001431784"/>
    </source>
</evidence>
<accession>A0ABT5TC56</accession>
<keyword evidence="4" id="KW-1185">Reference proteome</keyword>
<organism evidence="3 4">
    <name type="scientific">Roseinatronobacter alkalisoli</name>
    <dbReference type="NCBI Taxonomy" id="3028235"/>
    <lineage>
        <taxon>Bacteria</taxon>
        <taxon>Pseudomonadati</taxon>
        <taxon>Pseudomonadota</taxon>
        <taxon>Alphaproteobacteria</taxon>
        <taxon>Rhodobacterales</taxon>
        <taxon>Paracoccaceae</taxon>
        <taxon>Roseinatronobacter</taxon>
    </lineage>
</organism>
<dbReference type="InterPro" id="IPR009936">
    <property type="entry name" value="DUF1468"/>
</dbReference>
<dbReference type="Proteomes" id="UP001431784">
    <property type="component" value="Unassembled WGS sequence"/>
</dbReference>
<protein>
    <submittedName>
        <fullName evidence="3">Tripartite tricarboxylate transporter TctB family protein</fullName>
    </submittedName>
</protein>
<feature type="transmembrane region" description="Helical" evidence="1">
    <location>
        <begin position="39"/>
        <end position="57"/>
    </location>
</feature>
<keyword evidence="1" id="KW-1133">Transmembrane helix</keyword>
<feature type="transmembrane region" description="Helical" evidence="1">
    <location>
        <begin position="108"/>
        <end position="132"/>
    </location>
</feature>
<sequence length="159" mass="16576">MQLRRDLIVGAAITALAIAMIIATQGFPRIRAMPYGPDLFPRIIAGGLILSAIGIVIEGLRSLRAGAAEAGAPPAPRVTLGAFAFVAVAALVAGFALLLPLLGFHLAAALVLLCAVPIFGGSLLLAVFMAAVVPFALHYVFYSLMRVVLPWGVLTPYAW</sequence>
<comment type="caution">
    <text evidence="3">The sequence shown here is derived from an EMBL/GenBank/DDBJ whole genome shotgun (WGS) entry which is preliminary data.</text>
</comment>
<dbReference type="Pfam" id="PF07331">
    <property type="entry name" value="TctB"/>
    <property type="match status" value="1"/>
</dbReference>